<evidence type="ECO:0000256" key="3">
    <source>
        <dbReference type="ARBA" id="ARBA00022679"/>
    </source>
</evidence>
<organism evidence="8 9">
    <name type="scientific">Dreissena polymorpha</name>
    <name type="common">Zebra mussel</name>
    <name type="synonym">Mytilus polymorpha</name>
    <dbReference type="NCBI Taxonomy" id="45954"/>
    <lineage>
        <taxon>Eukaryota</taxon>
        <taxon>Metazoa</taxon>
        <taxon>Spiralia</taxon>
        <taxon>Lophotrochozoa</taxon>
        <taxon>Mollusca</taxon>
        <taxon>Bivalvia</taxon>
        <taxon>Autobranchia</taxon>
        <taxon>Heteroconchia</taxon>
        <taxon>Euheterodonta</taxon>
        <taxon>Imparidentia</taxon>
        <taxon>Neoheterodontei</taxon>
        <taxon>Myida</taxon>
        <taxon>Dreissenoidea</taxon>
        <taxon>Dreissenidae</taxon>
        <taxon>Dreissena</taxon>
    </lineage>
</organism>
<reference evidence="8" key="2">
    <citation type="submission" date="2020-11" db="EMBL/GenBank/DDBJ databases">
        <authorList>
            <person name="McCartney M.A."/>
            <person name="Auch B."/>
            <person name="Kono T."/>
            <person name="Mallez S."/>
            <person name="Becker A."/>
            <person name="Gohl D.M."/>
            <person name="Silverstein K.A.T."/>
            <person name="Koren S."/>
            <person name="Bechman K.B."/>
            <person name="Herman A."/>
            <person name="Abrahante J.E."/>
            <person name="Garbe J."/>
        </authorList>
    </citation>
    <scope>NUCLEOTIDE SEQUENCE</scope>
    <source>
        <strain evidence="8">Duluth1</strain>
        <tissue evidence="8">Whole animal</tissue>
    </source>
</reference>
<evidence type="ECO:0000256" key="1">
    <source>
        <dbReference type="ARBA" id="ARBA00004123"/>
    </source>
</evidence>
<dbReference type="PANTHER" id="PTHR14453:SF67">
    <property type="entry name" value="POLY [ADP-RIBOSE] POLYMERASE"/>
    <property type="match status" value="1"/>
</dbReference>
<gene>
    <name evidence="8" type="ORF">DPMN_091325</name>
</gene>
<dbReference type="AlphaFoldDB" id="A0A9D4R0L9"/>
<dbReference type="EMBL" id="JAIWYP010000003">
    <property type="protein sequence ID" value="KAH3848940.1"/>
    <property type="molecule type" value="Genomic_DNA"/>
</dbReference>
<proteinExistence type="predicted"/>
<evidence type="ECO:0000256" key="4">
    <source>
        <dbReference type="ARBA" id="ARBA00023027"/>
    </source>
</evidence>
<feature type="region of interest" description="Disordered" evidence="6">
    <location>
        <begin position="155"/>
        <end position="242"/>
    </location>
</feature>
<feature type="compositionally biased region" description="Basic and acidic residues" evidence="6">
    <location>
        <begin position="665"/>
        <end position="687"/>
    </location>
</feature>
<evidence type="ECO:0000256" key="5">
    <source>
        <dbReference type="ARBA" id="ARBA00023242"/>
    </source>
</evidence>
<feature type="compositionally biased region" description="Basic and acidic residues" evidence="6">
    <location>
        <begin position="190"/>
        <end position="199"/>
    </location>
</feature>
<feature type="compositionally biased region" description="Acidic residues" evidence="6">
    <location>
        <begin position="736"/>
        <end position="747"/>
    </location>
</feature>
<dbReference type="OrthoDB" id="6159982at2759"/>
<keyword evidence="9" id="KW-1185">Reference proteome</keyword>
<feature type="domain" description="Macro" evidence="7">
    <location>
        <begin position="369"/>
        <end position="560"/>
    </location>
</feature>
<sequence length="828" mass="90878">MSGIHVSRLPSNVSDKQIQVYFGNPRNGGGRVTKVLHPLPRSSAVVLFEDEAVVSQLLGSQHRMMNQELEVTRLPKSVFSRVQADVDPHVSAFMRQNGQLIDELQFIGDVSVEPSGGGQTYVITGTWHQLEWALHYLNTAVDAMGFTEPMVCGTNIPSSEPRAEQITSEGPSASSKSFEIARPNFPILKRPADTERPEVVDQATGHPPESHVKRHKNKNKNYPPKNVTGSEERVSSGTGSRRIIDSTLRSNLNDDSQANDDFVIRQNDLNAFGSSGPFGSIGDDETLGQRLARELSGVEGLKQLQDAFLAGLGLPFDSDSSSDNDSDTSGRHVSFHPDTMFDQRPLPRDIPEMTRGIDVCNLGAANEATLSYSFKMTDTLSVLVAKDDITTQTTNAIVNPTTRNLSCMTGVSRAIMTSGGQDLQMECRRQVDKHGELDVTQVVHTAAGGKLNPNVAFVVHAFGPSWRETESERSTHLLVCTYLNCLIYADKTLWAKSLSTPLISAGPYGFPVDVCVSAFYDALLLYVDNVGTSARLATINLICYDADTAGAAIMIVQSLRDCDTTQAAAAAMDRYTIRKLNFDVAAELLETTMPITDDHNDEFMDYDDDEIDVNNTLKAMKQREQVKANITDDGKEVNASGIIRAVKVDTKFQNLDGGSDANVPRVDDQRKCKATDDDREKVNRVVDESEDSDDDNEHTCVIDKDLEKVEYCSNKVGAEGKEQETEGLPEEIEEGMQEMNIDDDKDNDDGKDNDKDIDDQKDQAVVVTSKAEEIAEGEDVKLEAVVVTIKAEEIAEDEAVKHEKKDTPIASGIVDYATHTPCDEEEII</sequence>
<keyword evidence="2" id="KW-0328">Glycosyltransferase</keyword>
<dbReference type="GO" id="GO:0010629">
    <property type="term" value="P:negative regulation of gene expression"/>
    <property type="evidence" value="ECO:0007669"/>
    <property type="project" value="TreeGrafter"/>
</dbReference>
<dbReference type="Gene3D" id="3.30.70.330">
    <property type="match status" value="1"/>
</dbReference>
<dbReference type="PANTHER" id="PTHR14453">
    <property type="entry name" value="PARP/ZINC FINGER CCCH TYPE DOMAIN CONTAINING PROTEIN"/>
    <property type="match status" value="1"/>
</dbReference>
<keyword evidence="4" id="KW-0520">NAD</keyword>
<feature type="compositionally biased region" description="Basic and acidic residues" evidence="6">
    <location>
        <begin position="748"/>
        <end position="762"/>
    </location>
</feature>
<feature type="region of interest" description="Disordered" evidence="6">
    <location>
        <begin position="318"/>
        <end position="346"/>
    </location>
</feature>
<protein>
    <recommendedName>
        <fullName evidence="7">Macro domain-containing protein</fullName>
    </recommendedName>
</protein>
<dbReference type="InterPro" id="IPR002589">
    <property type="entry name" value="Macro_dom"/>
</dbReference>
<evidence type="ECO:0000259" key="7">
    <source>
        <dbReference type="PROSITE" id="PS51154"/>
    </source>
</evidence>
<dbReference type="SMART" id="SM00506">
    <property type="entry name" value="A1pp"/>
    <property type="match status" value="1"/>
</dbReference>
<dbReference type="PROSITE" id="PS51154">
    <property type="entry name" value="MACRO"/>
    <property type="match status" value="1"/>
</dbReference>
<dbReference type="InterPro" id="IPR043472">
    <property type="entry name" value="Macro_dom-like"/>
</dbReference>
<feature type="region of interest" description="Disordered" evidence="6">
    <location>
        <begin position="736"/>
        <end position="764"/>
    </location>
</feature>
<keyword evidence="5" id="KW-0539">Nucleus</keyword>
<accession>A0A9D4R0L9</accession>
<dbReference type="Pfam" id="PF01661">
    <property type="entry name" value="Macro"/>
    <property type="match status" value="1"/>
</dbReference>
<dbReference type="GO" id="GO:0005634">
    <property type="term" value="C:nucleus"/>
    <property type="evidence" value="ECO:0007669"/>
    <property type="project" value="UniProtKB-SubCell"/>
</dbReference>
<dbReference type="GO" id="GO:0070212">
    <property type="term" value="P:protein poly-ADP-ribosylation"/>
    <property type="evidence" value="ECO:0007669"/>
    <property type="project" value="TreeGrafter"/>
</dbReference>
<feature type="compositionally biased region" description="Polar residues" evidence="6">
    <location>
        <begin position="165"/>
        <end position="177"/>
    </location>
</feature>
<dbReference type="GO" id="GO:0005737">
    <property type="term" value="C:cytoplasm"/>
    <property type="evidence" value="ECO:0007669"/>
    <property type="project" value="TreeGrafter"/>
</dbReference>
<reference evidence="8" key="1">
    <citation type="journal article" date="2019" name="bioRxiv">
        <title>The Genome of the Zebra Mussel, Dreissena polymorpha: A Resource for Invasive Species Research.</title>
        <authorList>
            <person name="McCartney M.A."/>
            <person name="Auch B."/>
            <person name="Kono T."/>
            <person name="Mallez S."/>
            <person name="Zhang Y."/>
            <person name="Obille A."/>
            <person name="Becker A."/>
            <person name="Abrahante J.E."/>
            <person name="Garbe J."/>
            <person name="Badalamenti J.P."/>
            <person name="Herman A."/>
            <person name="Mangelson H."/>
            <person name="Liachko I."/>
            <person name="Sullivan S."/>
            <person name="Sone E.D."/>
            <person name="Koren S."/>
            <person name="Silverstein K.A.T."/>
            <person name="Beckman K.B."/>
            <person name="Gohl D.M."/>
        </authorList>
    </citation>
    <scope>NUCLEOTIDE SEQUENCE</scope>
    <source>
        <strain evidence="8">Duluth1</strain>
        <tissue evidence="8">Whole animal</tissue>
    </source>
</reference>
<evidence type="ECO:0000313" key="8">
    <source>
        <dbReference type="EMBL" id="KAH3848940.1"/>
    </source>
</evidence>
<dbReference type="SUPFAM" id="SSF52949">
    <property type="entry name" value="Macro domain-like"/>
    <property type="match status" value="1"/>
</dbReference>
<dbReference type="Proteomes" id="UP000828390">
    <property type="component" value="Unassembled WGS sequence"/>
</dbReference>
<keyword evidence="3" id="KW-0808">Transferase</keyword>
<dbReference type="GO" id="GO:0003950">
    <property type="term" value="F:NAD+ poly-ADP-ribosyltransferase activity"/>
    <property type="evidence" value="ECO:0007669"/>
    <property type="project" value="TreeGrafter"/>
</dbReference>
<evidence type="ECO:0000256" key="2">
    <source>
        <dbReference type="ARBA" id="ARBA00022676"/>
    </source>
</evidence>
<evidence type="ECO:0000313" key="9">
    <source>
        <dbReference type="Proteomes" id="UP000828390"/>
    </source>
</evidence>
<name>A0A9D4R0L9_DREPO</name>
<dbReference type="GO" id="GO:0003714">
    <property type="term" value="F:transcription corepressor activity"/>
    <property type="evidence" value="ECO:0007669"/>
    <property type="project" value="TreeGrafter"/>
</dbReference>
<dbReference type="Gene3D" id="3.40.220.10">
    <property type="entry name" value="Leucine Aminopeptidase, subunit E, domain 1"/>
    <property type="match status" value="1"/>
</dbReference>
<dbReference type="Pfam" id="PF23085">
    <property type="entry name" value="RRM_PARP14_3"/>
    <property type="match status" value="1"/>
</dbReference>
<feature type="region of interest" description="Disordered" evidence="6">
    <location>
        <begin position="655"/>
        <end position="698"/>
    </location>
</feature>
<evidence type="ECO:0000256" key="6">
    <source>
        <dbReference type="SAM" id="MobiDB-lite"/>
    </source>
</evidence>
<comment type="subcellular location">
    <subcellularLocation>
        <location evidence="1">Nucleus</location>
    </subcellularLocation>
</comment>
<dbReference type="GO" id="GO:1990404">
    <property type="term" value="F:NAD+-protein mono-ADP-ribosyltransferase activity"/>
    <property type="evidence" value="ECO:0007669"/>
    <property type="project" value="TreeGrafter"/>
</dbReference>
<comment type="caution">
    <text evidence="8">The sequence shown here is derived from an EMBL/GenBank/DDBJ whole genome shotgun (WGS) entry which is preliminary data.</text>
</comment>
<dbReference type="InterPro" id="IPR012677">
    <property type="entry name" value="Nucleotide-bd_a/b_plait_sf"/>
</dbReference>
<dbReference type="InterPro" id="IPR052056">
    <property type="entry name" value="Mono-ARTD/PARP"/>
</dbReference>